<sequence length="247" mass="25493">MSGDAWTVREPGPAARACVWCVDLALDAPALAACAGVLSTEERARAARFLRPVDRDRYAASHAALRLILGRALGRAPADLAFAERPGGKPALAEGAGPDFNLSHSGARALVAVSPGGRIGVDVEALRPMPDAGRVARTYFAPDEAAALAARPHPERMPAFMACWTRKEAFVKAVGAGLALPLARFSVSLPPAPAALLRLADDPAAPGAWTMRHLEPGGGTVGAVALEAPDAGIDLFALPPGWPARLA</sequence>
<dbReference type="EMBL" id="BJZU01000056">
    <property type="protein sequence ID" value="GEP04953.1"/>
    <property type="molecule type" value="Genomic_DNA"/>
</dbReference>
<dbReference type="EMBL" id="BSPK01000026">
    <property type="protein sequence ID" value="GLS63690.1"/>
    <property type="molecule type" value="Genomic_DNA"/>
</dbReference>
<dbReference type="GO" id="GO:0000287">
    <property type="term" value="F:magnesium ion binding"/>
    <property type="evidence" value="ECO:0007669"/>
    <property type="project" value="InterPro"/>
</dbReference>
<dbReference type="AlphaFoldDB" id="A0A512J4U6"/>
<dbReference type="SUPFAM" id="SSF56214">
    <property type="entry name" value="4'-phosphopantetheinyl transferase"/>
    <property type="match status" value="2"/>
</dbReference>
<dbReference type="InterPro" id="IPR037143">
    <property type="entry name" value="4-PPantetheinyl_Trfase_dom_sf"/>
</dbReference>
<dbReference type="Gene3D" id="3.90.470.20">
    <property type="entry name" value="4'-phosphopantetheinyl transferase domain"/>
    <property type="match status" value="2"/>
</dbReference>
<reference evidence="5" key="4">
    <citation type="submission" date="2023-01" db="EMBL/GenBank/DDBJ databases">
        <title>Draft genome sequence of Methylobacterium oxalidis strain NBRC 107715.</title>
        <authorList>
            <person name="Sun Q."/>
            <person name="Mori K."/>
        </authorList>
    </citation>
    <scope>NUCLEOTIDE SEQUENCE</scope>
    <source>
        <strain evidence="5">NBRC 107715</strain>
    </source>
</reference>
<dbReference type="PANTHER" id="PTHR12215">
    <property type="entry name" value="PHOSPHOPANTETHEINE TRANSFERASE"/>
    <property type="match status" value="1"/>
</dbReference>
<dbReference type="Proteomes" id="UP001156856">
    <property type="component" value="Unassembled WGS sequence"/>
</dbReference>
<evidence type="ECO:0000256" key="2">
    <source>
        <dbReference type="ARBA" id="ARBA00022679"/>
    </source>
</evidence>
<name>A0A512J4U6_9HYPH</name>
<proteinExistence type="inferred from homology"/>
<evidence type="ECO:0000313" key="6">
    <source>
        <dbReference type="Proteomes" id="UP000321960"/>
    </source>
</evidence>
<comment type="similarity">
    <text evidence="1">Belongs to the P-Pant transferase superfamily. Gsp/Sfp/HetI/AcpT family.</text>
</comment>
<evidence type="ECO:0000259" key="3">
    <source>
        <dbReference type="Pfam" id="PF01648"/>
    </source>
</evidence>
<organism evidence="4 6">
    <name type="scientific">Methylobacterium oxalidis</name>
    <dbReference type="NCBI Taxonomy" id="944322"/>
    <lineage>
        <taxon>Bacteria</taxon>
        <taxon>Pseudomonadati</taxon>
        <taxon>Pseudomonadota</taxon>
        <taxon>Alphaproteobacteria</taxon>
        <taxon>Hyphomicrobiales</taxon>
        <taxon>Methylobacteriaceae</taxon>
        <taxon>Methylobacterium</taxon>
    </lineage>
</organism>
<reference evidence="4 6" key="3">
    <citation type="submission" date="2019-07" db="EMBL/GenBank/DDBJ databases">
        <title>Whole genome shotgun sequence of Methylobacterium oxalidis NBRC 107715.</title>
        <authorList>
            <person name="Hosoyama A."/>
            <person name="Uohara A."/>
            <person name="Ohji S."/>
            <person name="Ichikawa N."/>
        </authorList>
    </citation>
    <scope>NUCLEOTIDE SEQUENCE [LARGE SCALE GENOMIC DNA]</scope>
    <source>
        <strain evidence="4 6">NBRC 107715</strain>
    </source>
</reference>
<reference evidence="7" key="2">
    <citation type="journal article" date="2019" name="Int. J. Syst. Evol. Microbiol.">
        <title>The Global Catalogue of Microorganisms (GCM) 10K type strain sequencing project: providing services to taxonomists for standard genome sequencing and annotation.</title>
        <authorList>
            <consortium name="The Broad Institute Genomics Platform"/>
            <consortium name="The Broad Institute Genome Sequencing Center for Infectious Disease"/>
            <person name="Wu L."/>
            <person name="Ma J."/>
        </authorList>
    </citation>
    <scope>NUCLEOTIDE SEQUENCE [LARGE SCALE GENOMIC DNA]</scope>
    <source>
        <strain evidence="7">NBRC 107715</strain>
    </source>
</reference>
<evidence type="ECO:0000313" key="5">
    <source>
        <dbReference type="EMBL" id="GLS63690.1"/>
    </source>
</evidence>
<dbReference type="GO" id="GO:0005829">
    <property type="term" value="C:cytosol"/>
    <property type="evidence" value="ECO:0007669"/>
    <property type="project" value="TreeGrafter"/>
</dbReference>
<reference evidence="5" key="1">
    <citation type="journal article" date="2014" name="Int. J. Syst. Evol. Microbiol.">
        <title>Complete genome of a new Firmicutes species belonging to the dominant human colonic microbiota ('Ruminococcus bicirculans') reveals two chromosomes and a selective capacity to utilize plant glucans.</title>
        <authorList>
            <consortium name="NISC Comparative Sequencing Program"/>
            <person name="Wegmann U."/>
            <person name="Louis P."/>
            <person name="Goesmann A."/>
            <person name="Henrissat B."/>
            <person name="Duncan S.H."/>
            <person name="Flint H.J."/>
        </authorList>
    </citation>
    <scope>NUCLEOTIDE SEQUENCE</scope>
    <source>
        <strain evidence="5">NBRC 107715</strain>
    </source>
</reference>
<evidence type="ECO:0000256" key="1">
    <source>
        <dbReference type="ARBA" id="ARBA00010990"/>
    </source>
</evidence>
<dbReference type="GO" id="GO:0008897">
    <property type="term" value="F:holo-[acyl-carrier-protein] synthase activity"/>
    <property type="evidence" value="ECO:0007669"/>
    <property type="project" value="InterPro"/>
</dbReference>
<dbReference type="InterPro" id="IPR050559">
    <property type="entry name" value="P-Pant_transferase_sf"/>
</dbReference>
<keyword evidence="2" id="KW-0808">Transferase</keyword>
<dbReference type="Proteomes" id="UP000321960">
    <property type="component" value="Unassembled WGS sequence"/>
</dbReference>
<feature type="domain" description="4'-phosphopantetheinyl transferase" evidence="3">
    <location>
        <begin position="118"/>
        <end position="213"/>
    </location>
</feature>
<dbReference type="GO" id="GO:0019878">
    <property type="term" value="P:lysine biosynthetic process via aminoadipic acid"/>
    <property type="evidence" value="ECO:0007669"/>
    <property type="project" value="TreeGrafter"/>
</dbReference>
<dbReference type="PANTHER" id="PTHR12215:SF10">
    <property type="entry name" value="L-AMINOADIPATE-SEMIALDEHYDE DEHYDROGENASE-PHOSPHOPANTETHEINYL TRANSFERASE"/>
    <property type="match status" value="1"/>
</dbReference>
<protein>
    <recommendedName>
        <fullName evidence="3">4'-phosphopantetheinyl transferase domain-containing protein</fullName>
    </recommendedName>
</protein>
<accession>A0A512J4U6</accession>
<gene>
    <name evidence="5" type="ORF">GCM10007888_20710</name>
    <name evidence="4" type="ORF">MOX02_29910</name>
</gene>
<evidence type="ECO:0000313" key="7">
    <source>
        <dbReference type="Proteomes" id="UP001156856"/>
    </source>
</evidence>
<evidence type="ECO:0000313" key="4">
    <source>
        <dbReference type="EMBL" id="GEP04953.1"/>
    </source>
</evidence>
<comment type="caution">
    <text evidence="4">The sequence shown here is derived from an EMBL/GenBank/DDBJ whole genome shotgun (WGS) entry which is preliminary data.</text>
</comment>
<dbReference type="Pfam" id="PF01648">
    <property type="entry name" value="ACPS"/>
    <property type="match status" value="1"/>
</dbReference>
<dbReference type="RefSeq" id="WP_238179955.1">
    <property type="nucleotide sequence ID" value="NZ_BJZU01000056.1"/>
</dbReference>
<keyword evidence="7" id="KW-1185">Reference proteome</keyword>
<dbReference type="InterPro" id="IPR008278">
    <property type="entry name" value="4-PPantetheinyl_Trfase_dom"/>
</dbReference>